<evidence type="ECO:0000313" key="6">
    <source>
        <dbReference type="Proteomes" id="UP000085678"/>
    </source>
</evidence>
<dbReference type="SMART" id="SM00314">
    <property type="entry name" value="RA"/>
    <property type="match status" value="1"/>
</dbReference>
<reference evidence="7" key="1">
    <citation type="submission" date="2025-08" db="UniProtKB">
        <authorList>
            <consortium name="RefSeq"/>
        </authorList>
    </citation>
    <scope>IDENTIFICATION</scope>
    <source>
        <tissue evidence="7">Gonads</tissue>
    </source>
</reference>
<proteinExistence type="predicted"/>
<dbReference type="AlphaFoldDB" id="A0A1S3KEJ2"/>
<dbReference type="InParanoid" id="A0A1S3KEJ2"/>
<dbReference type="STRING" id="7574.A0A1S3KEJ2"/>
<dbReference type="Proteomes" id="UP000085678">
    <property type="component" value="Unplaced"/>
</dbReference>
<dbReference type="PANTHER" id="PTHR24131:SF10">
    <property type="entry name" value="ANKYRIN-REPEAT, SH3-DOMAIN, AND PROLINE-RICH-REGION CONTAINING PROTEIN, ISOFORM B"/>
    <property type="match status" value="1"/>
</dbReference>
<keyword evidence="4" id="KW-0539">Nucleus</keyword>
<evidence type="ECO:0000256" key="1">
    <source>
        <dbReference type="ARBA" id="ARBA00004123"/>
    </source>
</evidence>
<evidence type="ECO:0000256" key="3">
    <source>
        <dbReference type="ARBA" id="ARBA00023043"/>
    </source>
</evidence>
<evidence type="ECO:0000256" key="4">
    <source>
        <dbReference type="ARBA" id="ARBA00023242"/>
    </source>
</evidence>
<dbReference type="InterPro" id="IPR047163">
    <property type="entry name" value="ASPP1/2"/>
</dbReference>
<comment type="subcellular location">
    <subcellularLocation>
        <location evidence="1">Nucleus</location>
    </subcellularLocation>
</comment>
<dbReference type="PANTHER" id="PTHR24131">
    <property type="entry name" value="APOPTOSIS-STIMULATING OF P53 PROTEIN"/>
    <property type="match status" value="1"/>
</dbReference>
<evidence type="ECO:0000256" key="2">
    <source>
        <dbReference type="ARBA" id="ARBA00022737"/>
    </source>
</evidence>
<organism evidence="6 7">
    <name type="scientific">Lingula anatina</name>
    <name type="common">Brachiopod</name>
    <name type="synonym">Lingula unguis</name>
    <dbReference type="NCBI Taxonomy" id="7574"/>
    <lineage>
        <taxon>Eukaryota</taxon>
        <taxon>Metazoa</taxon>
        <taxon>Spiralia</taxon>
        <taxon>Lophotrochozoa</taxon>
        <taxon>Brachiopoda</taxon>
        <taxon>Linguliformea</taxon>
        <taxon>Lingulata</taxon>
        <taxon>Lingulida</taxon>
        <taxon>Linguloidea</taxon>
        <taxon>Lingulidae</taxon>
        <taxon>Lingula</taxon>
    </lineage>
</organism>
<dbReference type="CDD" id="cd16125">
    <property type="entry name" value="RA_ASPP1_2"/>
    <property type="match status" value="1"/>
</dbReference>
<sequence length="121" mass="14271">MDHIQRQIILKVYLDSNHQRTAEVPITPETTCKDVIECCKEPGEEICHLAELWRGIERPVADHEKPFEILQQWGIHRDEVHFYLRHEPAVPPHLQARLENLGRRNRRRNGVRDVTADNGHF</sequence>
<gene>
    <name evidence="7" type="primary">LOC106181125</name>
</gene>
<dbReference type="InterPro" id="IPR048945">
    <property type="entry name" value="RASSF8/10_RA"/>
</dbReference>
<dbReference type="Gene3D" id="3.10.20.90">
    <property type="entry name" value="Phosphatidylinositol 3-kinase Catalytic Subunit, Chain A, domain 1"/>
    <property type="match status" value="1"/>
</dbReference>
<dbReference type="GO" id="GO:0002039">
    <property type="term" value="F:p53 binding"/>
    <property type="evidence" value="ECO:0007669"/>
    <property type="project" value="InterPro"/>
</dbReference>
<feature type="domain" description="Ras-associating" evidence="5">
    <location>
        <begin position="6"/>
        <end position="89"/>
    </location>
</feature>
<dbReference type="OrthoDB" id="10038642at2759"/>
<evidence type="ECO:0000259" key="5">
    <source>
        <dbReference type="PROSITE" id="PS50200"/>
    </source>
</evidence>
<dbReference type="Pfam" id="PF21712">
    <property type="entry name" value="RASSF8-10_RA"/>
    <property type="match status" value="1"/>
</dbReference>
<name>A0A1S3KEJ2_LINAN</name>
<keyword evidence="6" id="KW-1185">Reference proteome</keyword>
<dbReference type="GeneID" id="106181125"/>
<dbReference type="GO" id="GO:0005634">
    <property type="term" value="C:nucleus"/>
    <property type="evidence" value="ECO:0007669"/>
    <property type="project" value="UniProtKB-SubCell"/>
</dbReference>
<accession>A0A1S3KEJ2</accession>
<protein>
    <submittedName>
        <fullName evidence="7">Apoptosis-stimulating of p53 protein 2-like</fullName>
    </submittedName>
</protein>
<keyword evidence="3" id="KW-0040">ANK repeat</keyword>
<keyword evidence="2" id="KW-0677">Repeat</keyword>
<dbReference type="InterPro" id="IPR029071">
    <property type="entry name" value="Ubiquitin-like_domsf"/>
</dbReference>
<dbReference type="InterPro" id="IPR000159">
    <property type="entry name" value="RA_dom"/>
</dbReference>
<dbReference type="KEGG" id="lak:106181125"/>
<dbReference type="GO" id="GO:0007165">
    <property type="term" value="P:signal transduction"/>
    <property type="evidence" value="ECO:0007669"/>
    <property type="project" value="InterPro"/>
</dbReference>
<evidence type="ECO:0000313" key="7">
    <source>
        <dbReference type="RefSeq" id="XP_013420874.1"/>
    </source>
</evidence>
<dbReference type="PROSITE" id="PS50200">
    <property type="entry name" value="RA"/>
    <property type="match status" value="1"/>
</dbReference>
<dbReference type="SUPFAM" id="SSF54236">
    <property type="entry name" value="Ubiquitin-like"/>
    <property type="match status" value="1"/>
</dbReference>
<dbReference type="GO" id="GO:0042981">
    <property type="term" value="P:regulation of apoptotic process"/>
    <property type="evidence" value="ECO:0007669"/>
    <property type="project" value="InterPro"/>
</dbReference>
<dbReference type="RefSeq" id="XP_013420874.1">
    <property type="nucleotide sequence ID" value="XM_013565420.1"/>
</dbReference>